<evidence type="ECO:0000256" key="2">
    <source>
        <dbReference type="ARBA" id="ARBA00010210"/>
    </source>
</evidence>
<evidence type="ECO:0000256" key="9">
    <source>
        <dbReference type="PIRSR" id="PIRSR628651-51"/>
    </source>
</evidence>
<keyword evidence="7" id="KW-0539">Nucleus</keyword>
<evidence type="ECO:0000256" key="7">
    <source>
        <dbReference type="ARBA" id="ARBA00023242"/>
    </source>
</evidence>
<dbReference type="InterPro" id="IPR001965">
    <property type="entry name" value="Znf_PHD"/>
</dbReference>
<dbReference type="InterPro" id="IPR019786">
    <property type="entry name" value="Zinc_finger_PHD-type_CS"/>
</dbReference>
<dbReference type="GO" id="GO:0000785">
    <property type="term" value="C:chromatin"/>
    <property type="evidence" value="ECO:0007669"/>
    <property type="project" value="UniProtKB-ARBA"/>
</dbReference>
<gene>
    <name evidence="13" type="ORF">N0V83_006116</name>
</gene>
<accession>A0A9W8Y7B4</accession>
<keyword evidence="5 9" id="KW-0862">Zinc</keyword>
<feature type="compositionally biased region" description="Pro residues" evidence="11">
    <location>
        <begin position="257"/>
        <end position="270"/>
    </location>
</feature>
<dbReference type="PROSITE" id="PS01359">
    <property type="entry name" value="ZF_PHD_1"/>
    <property type="match status" value="1"/>
</dbReference>
<evidence type="ECO:0000256" key="4">
    <source>
        <dbReference type="ARBA" id="ARBA00022771"/>
    </source>
</evidence>
<dbReference type="GO" id="GO:0008270">
    <property type="term" value="F:zinc ion binding"/>
    <property type="evidence" value="ECO:0007669"/>
    <property type="project" value="UniProtKB-KW"/>
</dbReference>
<dbReference type="EMBL" id="JAPEUY010000010">
    <property type="protein sequence ID" value="KAJ4369034.1"/>
    <property type="molecule type" value="Genomic_DNA"/>
</dbReference>
<organism evidence="13 14">
    <name type="scientific">Neocucurbitaria cava</name>
    <dbReference type="NCBI Taxonomy" id="798079"/>
    <lineage>
        <taxon>Eukaryota</taxon>
        <taxon>Fungi</taxon>
        <taxon>Dikarya</taxon>
        <taxon>Ascomycota</taxon>
        <taxon>Pezizomycotina</taxon>
        <taxon>Dothideomycetes</taxon>
        <taxon>Pleosporomycetidae</taxon>
        <taxon>Pleosporales</taxon>
        <taxon>Pleosporineae</taxon>
        <taxon>Cucurbitariaceae</taxon>
        <taxon>Neocucurbitaria</taxon>
    </lineage>
</organism>
<evidence type="ECO:0000259" key="12">
    <source>
        <dbReference type="PROSITE" id="PS50016"/>
    </source>
</evidence>
<evidence type="ECO:0000313" key="13">
    <source>
        <dbReference type="EMBL" id="KAJ4369034.1"/>
    </source>
</evidence>
<dbReference type="PROSITE" id="PS50016">
    <property type="entry name" value="ZF_PHD_2"/>
    <property type="match status" value="1"/>
</dbReference>
<feature type="binding site" evidence="9">
    <location>
        <position position="290"/>
    </location>
    <ligand>
        <name>Zn(2+)</name>
        <dbReference type="ChEBI" id="CHEBI:29105"/>
        <label>1</label>
    </ligand>
</feature>
<feature type="binding site" evidence="9">
    <location>
        <position position="313"/>
    </location>
    <ligand>
        <name>Zn(2+)</name>
        <dbReference type="ChEBI" id="CHEBI:29105"/>
        <label>1</label>
    </ligand>
</feature>
<dbReference type="SMART" id="SM00249">
    <property type="entry name" value="PHD"/>
    <property type="match status" value="1"/>
</dbReference>
<keyword evidence="4 10" id="KW-0863">Zinc-finger</keyword>
<sequence>MVGESQPVTIASDWYNAWQAMLAHATDQIDANVQWGATRERIKNGVYEIIDSSFEVRLRYDIETVYPVGENTQCETTWQRQKDWLAQNYPDAPPVHYGMYAAQDNSDDKSKTEPLFVGGFNSIDEANHAMKTCAQAYLSKHSKARLMEKSVEVVSEKGQTKQRYMIEKGRWKDGRFVKEEEWLRKEMHARGGDKSNNPLAPPPPLPPPNPAALPRSKSKTKPKPKPKRTPPPPTKLKLRLKRTATEVPVTIQATLQAPPPPPPPPPPTQHPPSLQQNQHPPGDPTTYCTCREPDDGQLMIQCDNDACPVQWFHGRCVGILDRREGLVGEKRWYCLQCRGQRVVTAGKRRRLTEGGRGF</sequence>
<protein>
    <recommendedName>
        <fullName evidence="12">PHD-type domain-containing protein</fullName>
    </recommendedName>
</protein>
<dbReference type="SUPFAM" id="SSF57903">
    <property type="entry name" value="FYVE/PHD zinc finger"/>
    <property type="match status" value="1"/>
</dbReference>
<keyword evidence="3 9" id="KW-0479">Metal-binding</keyword>
<dbReference type="GO" id="GO:0005634">
    <property type="term" value="C:nucleus"/>
    <property type="evidence" value="ECO:0007669"/>
    <property type="project" value="UniProtKB-SubCell"/>
</dbReference>
<evidence type="ECO:0000313" key="14">
    <source>
        <dbReference type="Proteomes" id="UP001140560"/>
    </source>
</evidence>
<evidence type="ECO:0000256" key="8">
    <source>
        <dbReference type="PIRSR" id="PIRSR628651-50"/>
    </source>
</evidence>
<comment type="subcellular location">
    <subcellularLocation>
        <location evidence="1">Nucleus</location>
    </subcellularLocation>
</comment>
<dbReference type="PANTHER" id="PTHR10333:SF42">
    <property type="entry name" value="INHIBITOR OF GROWTH PROTEIN 5"/>
    <property type="match status" value="1"/>
</dbReference>
<dbReference type="PANTHER" id="PTHR10333">
    <property type="entry name" value="INHIBITOR OF GROWTH PROTEIN"/>
    <property type="match status" value="1"/>
</dbReference>
<feature type="site" description="Histone H3K4me3 binding" evidence="8">
    <location>
        <position position="311"/>
    </location>
</feature>
<dbReference type="InterPro" id="IPR011011">
    <property type="entry name" value="Znf_FYVE_PHD"/>
</dbReference>
<feature type="domain" description="PHD-type" evidence="12">
    <location>
        <begin position="285"/>
        <end position="340"/>
    </location>
</feature>
<feature type="compositionally biased region" description="Basic residues" evidence="11">
    <location>
        <begin position="216"/>
        <end position="228"/>
    </location>
</feature>
<feature type="binding site" evidence="9">
    <location>
        <position position="316"/>
    </location>
    <ligand>
        <name>Zn(2+)</name>
        <dbReference type="ChEBI" id="CHEBI:29105"/>
        <label>1</label>
    </ligand>
</feature>
<feature type="site" description="Histone H3K4me3 binding" evidence="8">
    <location>
        <position position="287"/>
    </location>
</feature>
<evidence type="ECO:0000256" key="6">
    <source>
        <dbReference type="ARBA" id="ARBA00022853"/>
    </source>
</evidence>
<dbReference type="AlphaFoldDB" id="A0A9W8Y7B4"/>
<feature type="region of interest" description="Disordered" evidence="11">
    <location>
        <begin position="254"/>
        <end position="287"/>
    </location>
</feature>
<feature type="binding site" evidence="9">
    <location>
        <position position="334"/>
    </location>
    <ligand>
        <name>Zn(2+)</name>
        <dbReference type="ChEBI" id="CHEBI:29105"/>
        <label>2</label>
    </ligand>
</feature>
<dbReference type="Proteomes" id="UP001140560">
    <property type="component" value="Unassembled WGS sequence"/>
</dbReference>
<evidence type="ECO:0000256" key="5">
    <source>
        <dbReference type="ARBA" id="ARBA00022833"/>
    </source>
</evidence>
<keyword evidence="6" id="KW-0156">Chromatin regulator</keyword>
<dbReference type="Gene3D" id="3.30.40.10">
    <property type="entry name" value="Zinc/RING finger domain, C3HC4 (zinc finger)"/>
    <property type="match status" value="1"/>
</dbReference>
<feature type="region of interest" description="Disordered" evidence="11">
    <location>
        <begin position="188"/>
        <end position="241"/>
    </location>
</feature>
<dbReference type="InterPro" id="IPR028651">
    <property type="entry name" value="ING_fam"/>
</dbReference>
<feature type="binding site" evidence="9">
    <location>
        <position position="302"/>
    </location>
    <ligand>
        <name>Zn(2+)</name>
        <dbReference type="ChEBI" id="CHEBI:29105"/>
        <label>2</label>
    </ligand>
</feature>
<feature type="site" description="Histone H3K4me3 binding" evidence="8">
    <location>
        <position position="299"/>
    </location>
</feature>
<keyword evidence="14" id="KW-1185">Reference proteome</keyword>
<evidence type="ECO:0000256" key="3">
    <source>
        <dbReference type="ARBA" id="ARBA00022723"/>
    </source>
</evidence>
<dbReference type="GO" id="GO:0006325">
    <property type="term" value="P:chromatin organization"/>
    <property type="evidence" value="ECO:0007669"/>
    <property type="project" value="UniProtKB-KW"/>
</dbReference>
<feature type="binding site" evidence="9">
    <location>
        <position position="307"/>
    </location>
    <ligand>
        <name>Zn(2+)</name>
        <dbReference type="ChEBI" id="CHEBI:29105"/>
        <label>2</label>
    </ligand>
</feature>
<reference evidence="13" key="1">
    <citation type="submission" date="2022-10" db="EMBL/GenBank/DDBJ databases">
        <title>Tapping the CABI collections for fungal endophytes: first genome assemblies for Collariella, Neodidymelliopsis, Ascochyta clinopodiicola, Didymella pomorum, Didymosphaeria variabile, Neocosmospora piperis and Neocucurbitaria cava.</title>
        <authorList>
            <person name="Hill R."/>
        </authorList>
    </citation>
    <scope>NUCLEOTIDE SEQUENCE</scope>
    <source>
        <strain evidence="13">IMI 356814</strain>
    </source>
</reference>
<dbReference type="InterPro" id="IPR019787">
    <property type="entry name" value="Znf_PHD-finger"/>
</dbReference>
<evidence type="ECO:0000256" key="10">
    <source>
        <dbReference type="PROSITE-ProRule" id="PRU00146"/>
    </source>
</evidence>
<comment type="similarity">
    <text evidence="2">Belongs to the ING family.</text>
</comment>
<dbReference type="Pfam" id="PF00628">
    <property type="entry name" value="PHD"/>
    <property type="match status" value="1"/>
</dbReference>
<dbReference type="OrthoDB" id="5417730at2759"/>
<evidence type="ECO:0000256" key="1">
    <source>
        <dbReference type="ARBA" id="ARBA00004123"/>
    </source>
</evidence>
<dbReference type="InterPro" id="IPR013083">
    <property type="entry name" value="Znf_RING/FYVE/PHD"/>
</dbReference>
<comment type="caution">
    <text evidence="13">The sequence shown here is derived from an EMBL/GenBank/DDBJ whole genome shotgun (WGS) entry which is preliminary data.</text>
</comment>
<proteinExistence type="inferred from homology"/>
<feature type="site" description="Histone H3K4me3 binding" evidence="8">
    <location>
        <position position="303"/>
    </location>
</feature>
<feature type="binding site" evidence="9">
    <location>
        <position position="288"/>
    </location>
    <ligand>
        <name>Zn(2+)</name>
        <dbReference type="ChEBI" id="CHEBI:29105"/>
        <label>1</label>
    </ligand>
</feature>
<evidence type="ECO:0000256" key="11">
    <source>
        <dbReference type="SAM" id="MobiDB-lite"/>
    </source>
</evidence>
<feature type="compositionally biased region" description="Pro residues" evidence="11">
    <location>
        <begin position="199"/>
        <end position="211"/>
    </location>
</feature>
<feature type="binding site" evidence="9">
    <location>
        <position position="337"/>
    </location>
    <ligand>
        <name>Zn(2+)</name>
        <dbReference type="ChEBI" id="CHEBI:29105"/>
        <label>2</label>
    </ligand>
</feature>
<name>A0A9W8Y7B4_9PLEO</name>